<keyword evidence="9 14" id="KW-0798">TonB box</keyword>
<dbReference type="PANTHER" id="PTHR32552:SF81">
    <property type="entry name" value="TONB-DEPENDENT OUTER MEMBRANE RECEPTOR"/>
    <property type="match status" value="1"/>
</dbReference>
<dbReference type="RefSeq" id="WP_166936205.1">
    <property type="nucleotide sequence ID" value="NZ_BAAADD010000007.1"/>
</dbReference>
<gene>
    <name evidence="19" type="ORF">GCM10008942_27950</name>
</gene>
<keyword evidence="10 12" id="KW-0472">Membrane</keyword>
<proteinExistence type="inferred from homology"/>
<evidence type="ECO:0000256" key="14">
    <source>
        <dbReference type="RuleBase" id="RU003357"/>
    </source>
</evidence>
<feature type="region of interest" description="Disordered" evidence="15">
    <location>
        <begin position="88"/>
        <end position="113"/>
    </location>
</feature>
<evidence type="ECO:0000313" key="19">
    <source>
        <dbReference type="EMBL" id="GAA0577476.1"/>
    </source>
</evidence>
<keyword evidence="4" id="KW-0410">Iron transport</keyword>
<organism evidence="19 20">
    <name type="scientific">Rhizomicrobium electricum</name>
    <dbReference type="NCBI Taxonomy" id="480070"/>
    <lineage>
        <taxon>Bacteria</taxon>
        <taxon>Pseudomonadati</taxon>
        <taxon>Pseudomonadota</taxon>
        <taxon>Alphaproteobacteria</taxon>
        <taxon>Micropepsales</taxon>
        <taxon>Micropepsaceae</taxon>
        <taxon>Rhizomicrobium</taxon>
    </lineage>
</organism>
<evidence type="ECO:0000259" key="17">
    <source>
        <dbReference type="Pfam" id="PF00593"/>
    </source>
</evidence>
<comment type="subcellular location">
    <subcellularLocation>
        <location evidence="1 12">Cell outer membrane</location>
        <topology evidence="1 12">Multi-pass membrane protein</topology>
    </subcellularLocation>
</comment>
<reference evidence="20" key="1">
    <citation type="journal article" date="2019" name="Int. J. Syst. Evol. Microbiol.">
        <title>The Global Catalogue of Microorganisms (GCM) 10K type strain sequencing project: providing services to taxonomists for standard genome sequencing and annotation.</title>
        <authorList>
            <consortium name="The Broad Institute Genomics Platform"/>
            <consortium name="The Broad Institute Genome Sequencing Center for Infectious Disease"/>
            <person name="Wu L."/>
            <person name="Ma J."/>
        </authorList>
    </citation>
    <scope>NUCLEOTIDE SEQUENCE [LARGE SCALE GENOMIC DNA]</scope>
    <source>
        <strain evidence="20">JCM 15089</strain>
    </source>
</reference>
<dbReference type="InterPro" id="IPR039426">
    <property type="entry name" value="TonB-dep_rcpt-like"/>
</dbReference>
<comment type="caution">
    <text evidence="19">The sequence shown here is derived from an EMBL/GenBank/DDBJ whole genome shotgun (WGS) entry which is preliminary data.</text>
</comment>
<keyword evidence="5 12" id="KW-0812">Transmembrane</keyword>
<keyword evidence="19" id="KW-0675">Receptor</keyword>
<evidence type="ECO:0000256" key="2">
    <source>
        <dbReference type="ARBA" id="ARBA00022448"/>
    </source>
</evidence>
<evidence type="ECO:0000256" key="4">
    <source>
        <dbReference type="ARBA" id="ARBA00022496"/>
    </source>
</evidence>
<sequence>MHFIRKPHNLASALLATTMLAGMPAIAQEVAQAGLETVTVSAQKLGEQDLQKVPVSIAVLDNQRLEDLHVSDFRDFVRFLPSVSFTAGGQGSSGGPGQGNISMRGVTNGADGNHSGPLPTVGMYLDEIPITTIGGNLDVPTYDLARVEALAGPQGTLFGASSEAGTIRLLTNQPDPAKFAAGYEIEGNKVDAGGFGYGLRGFVNIPIDEHMAIRIVAWDERDAGYIDNVRATRTYASAGVTIDNAALAKKDYNDTSKLGARAALGIDLDENWTVTASVIGQLEKSNGIGGFDPAVGDLKVHHFYPEFAKDHWYQAALTVTGKIGNLDLTYATGYMDRRGGGASDYTDYAFWYDQLGLTFTDNDGNLVDPSQRILFKDQFTKWSNELRLASPSTDRLRFVVGLFHESQTHNILQNYVIDALGTDFSVPGWPHTIWLTEQQRKDRDLAAFTQVSYDILPDLTLTAGVRVFDATNKLEGFFGLQSYYNPILCQDMSKPSRFGGPCTNVNKHVYEWGETHKFNLQWQIDDADMVYATYSTGFRPGGINRVAQLPNYNSDSLDNFEIGWKTSWFNNSLRWNGAAYWENWNKFQFAFLGLNSLTQIANAGAARIQGVESDVTWQPLDGLTLTGSGAYNYARLTKVYCGDLDPVTGALDTTCPNATYPYPPAAPKGSLLPSTPRFKGNLTGRYEFAVYDVKAHLQGSLVYQTKAYPDLRVQAPSPWDGSLKPIRQMLGLMPAFATFDLTTGIEKDNWSIEVGAQNLFDERGQIYRYAYCTTQVCGFEPYILPTKPRFFSVTVSQKF</sequence>
<feature type="domain" description="TonB-dependent receptor plug" evidence="18">
    <location>
        <begin position="50"/>
        <end position="166"/>
    </location>
</feature>
<keyword evidence="7" id="KW-0408">Iron</keyword>
<evidence type="ECO:0000256" key="6">
    <source>
        <dbReference type="ARBA" id="ARBA00022729"/>
    </source>
</evidence>
<keyword evidence="11 12" id="KW-0998">Cell outer membrane</keyword>
<evidence type="ECO:0000259" key="18">
    <source>
        <dbReference type="Pfam" id="PF07715"/>
    </source>
</evidence>
<keyword evidence="8" id="KW-0406">Ion transport</keyword>
<evidence type="ECO:0000256" key="1">
    <source>
        <dbReference type="ARBA" id="ARBA00004571"/>
    </source>
</evidence>
<name>A0ABP3Q1I8_9PROT</name>
<keyword evidence="6 16" id="KW-0732">Signal</keyword>
<evidence type="ECO:0000256" key="15">
    <source>
        <dbReference type="SAM" id="MobiDB-lite"/>
    </source>
</evidence>
<evidence type="ECO:0000256" key="13">
    <source>
        <dbReference type="PROSITE-ProRule" id="PRU10144"/>
    </source>
</evidence>
<evidence type="ECO:0000256" key="7">
    <source>
        <dbReference type="ARBA" id="ARBA00023004"/>
    </source>
</evidence>
<evidence type="ECO:0000256" key="16">
    <source>
        <dbReference type="SAM" id="SignalP"/>
    </source>
</evidence>
<feature type="signal peptide" evidence="16">
    <location>
        <begin position="1"/>
        <end position="27"/>
    </location>
</feature>
<evidence type="ECO:0000256" key="10">
    <source>
        <dbReference type="ARBA" id="ARBA00023136"/>
    </source>
</evidence>
<dbReference type="InterPro" id="IPR010917">
    <property type="entry name" value="TonB_rcpt_CS"/>
</dbReference>
<feature type="short sequence motif" description="TonB C-terminal box" evidence="13">
    <location>
        <begin position="782"/>
        <end position="799"/>
    </location>
</feature>
<dbReference type="SUPFAM" id="SSF56935">
    <property type="entry name" value="Porins"/>
    <property type="match status" value="1"/>
</dbReference>
<evidence type="ECO:0000256" key="11">
    <source>
        <dbReference type="ARBA" id="ARBA00023237"/>
    </source>
</evidence>
<dbReference type="Proteomes" id="UP001499951">
    <property type="component" value="Unassembled WGS sequence"/>
</dbReference>
<dbReference type="PANTHER" id="PTHR32552">
    <property type="entry name" value="FERRICHROME IRON RECEPTOR-RELATED"/>
    <property type="match status" value="1"/>
</dbReference>
<keyword evidence="3 12" id="KW-1134">Transmembrane beta strand</keyword>
<comment type="similarity">
    <text evidence="12 14">Belongs to the TonB-dependent receptor family.</text>
</comment>
<evidence type="ECO:0000313" key="20">
    <source>
        <dbReference type="Proteomes" id="UP001499951"/>
    </source>
</evidence>
<dbReference type="EMBL" id="BAAADD010000007">
    <property type="protein sequence ID" value="GAA0577476.1"/>
    <property type="molecule type" value="Genomic_DNA"/>
</dbReference>
<evidence type="ECO:0000256" key="3">
    <source>
        <dbReference type="ARBA" id="ARBA00022452"/>
    </source>
</evidence>
<evidence type="ECO:0000256" key="12">
    <source>
        <dbReference type="PROSITE-ProRule" id="PRU01360"/>
    </source>
</evidence>
<feature type="compositionally biased region" description="Gly residues" evidence="15">
    <location>
        <begin position="88"/>
        <end position="98"/>
    </location>
</feature>
<dbReference type="Pfam" id="PF00593">
    <property type="entry name" value="TonB_dep_Rec_b-barrel"/>
    <property type="match status" value="1"/>
</dbReference>
<dbReference type="Pfam" id="PF07715">
    <property type="entry name" value="Plug"/>
    <property type="match status" value="1"/>
</dbReference>
<feature type="chain" id="PRO_5047517648" evidence="16">
    <location>
        <begin position="28"/>
        <end position="799"/>
    </location>
</feature>
<keyword evidence="20" id="KW-1185">Reference proteome</keyword>
<dbReference type="PROSITE" id="PS52016">
    <property type="entry name" value="TONB_DEPENDENT_REC_3"/>
    <property type="match status" value="1"/>
</dbReference>
<dbReference type="InterPro" id="IPR000531">
    <property type="entry name" value="Beta-barrel_TonB"/>
</dbReference>
<dbReference type="PROSITE" id="PS01156">
    <property type="entry name" value="TONB_DEPENDENT_REC_2"/>
    <property type="match status" value="1"/>
</dbReference>
<evidence type="ECO:0000256" key="8">
    <source>
        <dbReference type="ARBA" id="ARBA00023065"/>
    </source>
</evidence>
<keyword evidence="2 12" id="KW-0813">Transport</keyword>
<dbReference type="InterPro" id="IPR012910">
    <property type="entry name" value="Plug_dom"/>
</dbReference>
<evidence type="ECO:0000256" key="5">
    <source>
        <dbReference type="ARBA" id="ARBA00022692"/>
    </source>
</evidence>
<dbReference type="InterPro" id="IPR036942">
    <property type="entry name" value="Beta-barrel_TonB_sf"/>
</dbReference>
<accession>A0ABP3Q1I8</accession>
<dbReference type="Gene3D" id="2.40.170.20">
    <property type="entry name" value="TonB-dependent receptor, beta-barrel domain"/>
    <property type="match status" value="1"/>
</dbReference>
<protein>
    <submittedName>
        <fullName evidence="19">TonB-dependent receptor</fullName>
    </submittedName>
</protein>
<evidence type="ECO:0000256" key="9">
    <source>
        <dbReference type="ARBA" id="ARBA00023077"/>
    </source>
</evidence>
<feature type="domain" description="TonB-dependent receptor-like beta-barrel" evidence="17">
    <location>
        <begin position="320"/>
        <end position="759"/>
    </location>
</feature>